<name>A0A501XB18_9BACT</name>
<feature type="domain" description="Lipoprotein-associated type-17" evidence="1">
    <location>
        <begin position="629"/>
        <end position="707"/>
    </location>
</feature>
<proteinExistence type="predicted"/>
<gene>
    <name evidence="2" type="ORF">FJO69_00800</name>
</gene>
<dbReference type="EMBL" id="VFSS01000002">
    <property type="protein sequence ID" value="TPE57722.1"/>
    <property type="molecule type" value="Genomic_DNA"/>
</dbReference>
<feature type="domain" description="Lipoprotein-associated type-17" evidence="1">
    <location>
        <begin position="131"/>
        <end position="213"/>
    </location>
</feature>
<comment type="caution">
    <text evidence="2">The sequence shown here is derived from an EMBL/GenBank/DDBJ whole genome shotgun (WGS) entry which is preliminary data.</text>
</comment>
<feature type="domain" description="Lipoprotein-associated type-17" evidence="1">
    <location>
        <begin position="1030"/>
        <end position="1106"/>
    </location>
</feature>
<keyword evidence="3" id="KW-1185">Reference proteome</keyword>
<feature type="domain" description="Lipoprotein-associated type-17" evidence="1">
    <location>
        <begin position="535"/>
        <end position="611"/>
    </location>
</feature>
<accession>A0A501XB18</accession>
<feature type="domain" description="Lipoprotein-associated type-17" evidence="1">
    <location>
        <begin position="236"/>
        <end position="308"/>
    </location>
</feature>
<dbReference type="RefSeq" id="WP_140781107.1">
    <property type="nucleotide sequence ID" value="NZ_VFSS01000002.1"/>
</dbReference>
<dbReference type="InterPro" id="IPR007326">
    <property type="entry name" value="Lipoprotein-assoc_dom"/>
</dbReference>
<protein>
    <recommendedName>
        <fullName evidence="1">Lipoprotein-associated type-17 domain-containing protein</fullName>
    </recommendedName>
</protein>
<dbReference type="OrthoDB" id="393077at2"/>
<evidence type="ECO:0000259" key="1">
    <source>
        <dbReference type="Pfam" id="PF04200"/>
    </source>
</evidence>
<feature type="domain" description="Lipoprotein-associated type-17" evidence="1">
    <location>
        <begin position="46"/>
        <end position="123"/>
    </location>
</feature>
<dbReference type="Proteomes" id="UP000319776">
    <property type="component" value="Unassembled WGS sequence"/>
</dbReference>
<sequence length="1543" mass="181049">MKKNKVIISMGSLLGIGLSVGGVVSCENSYENKTKIELNNYLNQANISNLKDANFKSNNLASQFTIKDLDIPKLPKGNIRIKSYTANDIKGEVVLEVFATYKEANKSSVKTEIKRIIIAGFKTIKNKLDEEVNQIKVSLLSEENKDEILPSDYTKKIDNINYQNLNNNSNFELIKNVKADDIKGQIKIYYHLKDKINNLQSVNKQIVFDGFLTKEKQERLKEQDFINEKIVLLEPILKNNLNWNHFLPSEINNDKFETNFEDFKLIIENIKNIDDEKGSLSIIFHIQSLKIKDIISENKTFSITNLKTKEQWRNEQKSLIENKLNNKLKNNFEDYFSIKFLENKSSVLPSELQKEINYKIINLKPLLENLNSNLLINETYDNDDELGVSKITLHIQYYDEKIDRNIVLNPISFNINNLQTKQQREYLNEENFLNNELNNLNITLKQGKWSNYLPSQINVDNIQNYYLNYDLEVINISNINDSEGSFTLTVQLASKKINGLKSKSKNIIINDFKSTKKESQKILELNNLINKNNFYNLTFDSTKLDKLPSEINKNEDLIITLTDSKYRITDLQTISNDQEGKLLVKFKVFYFDEEFNENITSNFVEKELTGFENLEKRNQKITKAYLNNEIQNFNFVLKDNLRSNEYLPSDIKNNQIKTDYDKYNVVLINVNNNDVLGNKTIEFKLQSKDYLDIFSETKIIQFSNFNTKSNYLESLKTILNQQIIKYNFYNYQIVDKNDTLPSNLELNKNLYIGISNLDYQVFDVIITPNDNSGEANVKFKIKYTEPKFNETIVSNGISFIVDNLLTSQQLKIREDLQRLTLNNDLIIYNDTNDTSSIYADEISKEAFNLNYSKYNNDLIDIILESKLVDINENSGKVLVTYVLYNSNYSNYKISRVVEFQFKSIDWKEIEKYKQWSNLFEENLDNIPFDKYNENLIQTYIQNDKNLFNIFTQKVNLKNTDIVLSNKIVKKELGFFSNGYYIIFEYQLINKNNKEIKSSLIQVKSKDISKIIKRNEFVYDVENLYLYPQTNEDKLKKYLPSQINDSNIKEIFLSKIHTNIFNSPYSVKYKPLEIIPNDEKGELTVKFSLSYDGTNREITKTYSNFLTREEFNDLENKKDKELKRLNETLNKINYLFLDEPKTVFEDFELRKGIFNSPLEIGDFQLKNHNLETENIEIIAIEKDIDSHLVNIKFRLVSKWNSDIKSEERIITLNNFLKEKDINEYKEEINKIYLELRPKFKIEMQKINQQMLNKIRPNDKSDKANKIRNETQKQFLKFADTFNKEYKDLIVKYMLEIYLNDVEDNKKISKDIYTTIQSSYVDVMAKISAMFITTANDSSTYYSITSWGKLVLNAKHLQPFSDAIYKKNALSKKQQFTNLALLLWEQQLKNNKELNQIVVNKNLSVKVENIIKDVVDYYLNYYANLKWRNIVDRTLPETDVNYQHEYSSKRGRTGLLSSGWEELFSYKNRFINNNYSDSQHRNTVYQIEQLQLSNNLSKEEADLILGYINYSLKPMMSTIENISLKIKFKLTSLLDSAKAIAQAKK</sequence>
<dbReference type="Pfam" id="PF04200">
    <property type="entry name" value="Lipoprotein_17"/>
    <property type="match status" value="7"/>
</dbReference>
<organism evidence="2 3">
    <name type="scientific">[Mycoplasma] falconis</name>
    <dbReference type="NCBI Taxonomy" id="92403"/>
    <lineage>
        <taxon>Bacteria</taxon>
        <taxon>Bacillati</taxon>
        <taxon>Mycoplasmatota</taxon>
        <taxon>Mycoplasmoidales</taxon>
        <taxon>Metamycoplasmataceae</taxon>
        <taxon>Metamycoplasma</taxon>
    </lineage>
</organism>
<evidence type="ECO:0000313" key="3">
    <source>
        <dbReference type="Proteomes" id="UP000319776"/>
    </source>
</evidence>
<evidence type="ECO:0000313" key="2">
    <source>
        <dbReference type="EMBL" id="TPE57722.1"/>
    </source>
</evidence>
<feature type="domain" description="Lipoprotein-associated type-17" evidence="1">
    <location>
        <begin position="436"/>
        <end position="514"/>
    </location>
</feature>
<reference evidence="2 3" key="1">
    <citation type="submission" date="2019-06" db="EMBL/GenBank/DDBJ databases">
        <title>Mycoplasma falconis type strain whole genome sequence.</title>
        <authorList>
            <person name="Spergser J."/>
        </authorList>
    </citation>
    <scope>NUCLEOTIDE SEQUENCE [LARGE SCALE GENOMIC DNA]</scope>
    <source>
        <strain evidence="2 3">ATCC 51372</strain>
    </source>
</reference>
<dbReference type="PROSITE" id="PS51257">
    <property type="entry name" value="PROKAR_LIPOPROTEIN"/>
    <property type="match status" value="1"/>
</dbReference>